<feature type="non-terminal residue" evidence="1">
    <location>
        <position position="1"/>
    </location>
</feature>
<dbReference type="AlphaFoldDB" id="A0A382QHV9"/>
<dbReference type="EMBL" id="UINC01114657">
    <property type="protein sequence ID" value="SVC85119.1"/>
    <property type="molecule type" value="Genomic_DNA"/>
</dbReference>
<organism evidence="1">
    <name type="scientific">marine metagenome</name>
    <dbReference type="NCBI Taxonomy" id="408172"/>
    <lineage>
        <taxon>unclassified sequences</taxon>
        <taxon>metagenomes</taxon>
        <taxon>ecological metagenomes</taxon>
    </lineage>
</organism>
<evidence type="ECO:0000313" key="1">
    <source>
        <dbReference type="EMBL" id="SVC85119.1"/>
    </source>
</evidence>
<sequence>VSVAGTVSVDRVFRTIKVGIGDMNLDREMSRYLVVDEESIRHALRKIEDNDEGIVV</sequence>
<protein>
    <submittedName>
        <fullName evidence="1">Uncharacterized protein</fullName>
    </submittedName>
</protein>
<name>A0A382QHV9_9ZZZZ</name>
<feature type="non-terminal residue" evidence="1">
    <location>
        <position position="56"/>
    </location>
</feature>
<reference evidence="1" key="1">
    <citation type="submission" date="2018-05" db="EMBL/GenBank/DDBJ databases">
        <authorList>
            <person name="Lanie J.A."/>
            <person name="Ng W.-L."/>
            <person name="Kazmierczak K.M."/>
            <person name="Andrzejewski T.M."/>
            <person name="Davidsen T.M."/>
            <person name="Wayne K.J."/>
            <person name="Tettelin H."/>
            <person name="Glass J.I."/>
            <person name="Rusch D."/>
            <person name="Podicherti R."/>
            <person name="Tsui H.-C.T."/>
            <person name="Winkler M.E."/>
        </authorList>
    </citation>
    <scope>NUCLEOTIDE SEQUENCE</scope>
</reference>
<accession>A0A382QHV9</accession>
<gene>
    <name evidence="1" type="ORF">METZ01_LOCUS337973</name>
</gene>
<proteinExistence type="predicted"/>